<accession>A0A3M0BVR5</accession>
<dbReference type="Proteomes" id="UP000271227">
    <property type="component" value="Unassembled WGS sequence"/>
</dbReference>
<dbReference type="InterPro" id="IPR003787">
    <property type="entry name" value="Sulphur_relay_DsrE/F-like"/>
</dbReference>
<proteinExistence type="predicted"/>
<keyword evidence="2" id="KW-1185">Reference proteome</keyword>
<dbReference type="InterPro" id="IPR027396">
    <property type="entry name" value="DsrEFH-like"/>
</dbReference>
<evidence type="ECO:0000313" key="1">
    <source>
        <dbReference type="EMBL" id="RMB00645.1"/>
    </source>
</evidence>
<dbReference type="Pfam" id="PF02635">
    <property type="entry name" value="DsrE"/>
    <property type="match status" value="1"/>
</dbReference>
<dbReference type="RefSeq" id="WP_121940460.1">
    <property type="nucleotide sequence ID" value="NZ_REFR01000017.1"/>
</dbReference>
<name>A0A3M0BVR5_9PROT</name>
<dbReference type="EMBL" id="REFR01000017">
    <property type="protein sequence ID" value="RMB00645.1"/>
    <property type="molecule type" value="Genomic_DNA"/>
</dbReference>
<dbReference type="InParanoid" id="A0A3M0BVR5"/>
<dbReference type="SUPFAM" id="SSF75169">
    <property type="entry name" value="DsrEFH-like"/>
    <property type="match status" value="1"/>
</dbReference>
<organism evidence="1 2">
    <name type="scientific">Eilatimonas milleporae</name>
    <dbReference type="NCBI Taxonomy" id="911205"/>
    <lineage>
        <taxon>Bacteria</taxon>
        <taxon>Pseudomonadati</taxon>
        <taxon>Pseudomonadota</taxon>
        <taxon>Alphaproteobacteria</taxon>
        <taxon>Kordiimonadales</taxon>
        <taxon>Kordiimonadaceae</taxon>
        <taxon>Eilatimonas</taxon>
    </lineage>
</organism>
<reference evidence="1 2" key="1">
    <citation type="submission" date="2018-10" db="EMBL/GenBank/DDBJ databases">
        <title>Genomic Encyclopedia of Archaeal and Bacterial Type Strains, Phase II (KMG-II): from individual species to whole genera.</title>
        <authorList>
            <person name="Goeker M."/>
        </authorList>
    </citation>
    <scope>NUCLEOTIDE SEQUENCE [LARGE SCALE GENOMIC DNA]</scope>
    <source>
        <strain evidence="1 2">DSM 25217</strain>
    </source>
</reference>
<protein>
    <submittedName>
        <fullName evidence="1">Peroxiredoxin family protein</fullName>
    </submittedName>
</protein>
<gene>
    <name evidence="1" type="ORF">BXY39_3833</name>
</gene>
<dbReference type="Gene3D" id="3.40.1260.10">
    <property type="entry name" value="DsrEFH-like"/>
    <property type="match status" value="1"/>
</dbReference>
<evidence type="ECO:0000313" key="2">
    <source>
        <dbReference type="Proteomes" id="UP000271227"/>
    </source>
</evidence>
<sequence length="140" mass="14825">MSRAPTPRRPFTLMIISNAADRVHMALMTAATAAAMGRPVTLFFSKKAAHAVKRGGFDALPAPDGGSAADMNHVQTEKGIADAHVLLDALAALDAWFLVCETALREEDIDPADLMTRPPVEVAGLATILERGAGGDWLTF</sequence>
<dbReference type="OrthoDB" id="269440at2"/>
<dbReference type="AlphaFoldDB" id="A0A3M0BVR5"/>
<comment type="caution">
    <text evidence="1">The sequence shown here is derived from an EMBL/GenBank/DDBJ whole genome shotgun (WGS) entry which is preliminary data.</text>
</comment>